<comment type="similarity">
    <text evidence="7">Belongs to the binding-protein-dependent transport system permease family.</text>
</comment>
<evidence type="ECO:0000313" key="9">
    <source>
        <dbReference type="EMBL" id="AKJ65384.1"/>
    </source>
</evidence>
<sequence>MIPFTFHLGPYFEKGVDWLLDNFEGLFNGLRALIDATIGFMEMLLNLPPALIMIIIISAIAWKVGSRKMAIFTFLGLFLIALMELWAATMQSLALVLAATFFALLIGIPLGIVCAWKDGVERVVRPILDFMQTMPAYVYLIPAILFFQLGNVPGAVATVIFAMPPAVRLTNLGIRQLPSDVMEAAESFGSTPMQQLVKVQLPMAMPSILAGVNQTIMLSLSMVVIAAMIGAEGLGKEVYNGITRMEIGQGFEAGIAIVILAMILDRITYSLGSGSTS</sequence>
<keyword evidence="5 7" id="KW-1133">Transmembrane helix</keyword>
<dbReference type="Proteomes" id="UP000035268">
    <property type="component" value="Chromosome"/>
</dbReference>
<dbReference type="GO" id="GO:0015871">
    <property type="term" value="P:choline transport"/>
    <property type="evidence" value="ECO:0007669"/>
    <property type="project" value="TreeGrafter"/>
</dbReference>
<evidence type="ECO:0000256" key="2">
    <source>
        <dbReference type="ARBA" id="ARBA00022448"/>
    </source>
</evidence>
<dbReference type="InterPro" id="IPR035906">
    <property type="entry name" value="MetI-like_sf"/>
</dbReference>
<gene>
    <name evidence="9" type="primary">opuAB</name>
    <name evidence="9" type="ORF">L21SP4_02156</name>
</gene>
<dbReference type="STRING" id="1307763.L21SP4_02156"/>
<keyword evidence="3" id="KW-1003">Cell membrane</keyword>
<organism evidence="9 10">
    <name type="scientific">Kiritimatiella glycovorans</name>
    <dbReference type="NCBI Taxonomy" id="1307763"/>
    <lineage>
        <taxon>Bacteria</taxon>
        <taxon>Pseudomonadati</taxon>
        <taxon>Kiritimatiellota</taxon>
        <taxon>Kiritimatiellia</taxon>
        <taxon>Kiritimatiellales</taxon>
        <taxon>Kiritimatiellaceae</taxon>
        <taxon>Kiritimatiella</taxon>
    </lineage>
</organism>
<comment type="subcellular location">
    <subcellularLocation>
        <location evidence="1 7">Cell membrane</location>
        <topology evidence="1 7">Multi-pass membrane protein</topology>
    </subcellularLocation>
</comment>
<dbReference type="PANTHER" id="PTHR47737:SF1">
    <property type="entry name" value="GLYCINE BETAINE_PROLINE BETAINE TRANSPORT SYSTEM PERMEASE PROTEIN PROW"/>
    <property type="match status" value="1"/>
</dbReference>
<dbReference type="PATRIC" id="fig|1609981.3.peg.2243"/>
<dbReference type="RefSeq" id="WP_052882620.1">
    <property type="nucleotide sequence ID" value="NZ_CP010904.1"/>
</dbReference>
<dbReference type="Gene3D" id="1.10.3720.10">
    <property type="entry name" value="MetI-like"/>
    <property type="match status" value="1"/>
</dbReference>
<dbReference type="Pfam" id="PF00528">
    <property type="entry name" value="BPD_transp_1"/>
    <property type="match status" value="1"/>
</dbReference>
<protein>
    <submittedName>
        <fullName evidence="9">Glycine betaine transport system permease protein OpuAB</fullName>
    </submittedName>
</protein>
<dbReference type="CDD" id="cd06261">
    <property type="entry name" value="TM_PBP2"/>
    <property type="match status" value="1"/>
</dbReference>
<dbReference type="FunFam" id="1.10.3720.10:FF:000001">
    <property type="entry name" value="Glycine betaine ABC transporter, permease"/>
    <property type="match status" value="1"/>
</dbReference>
<feature type="transmembrane region" description="Helical" evidence="7">
    <location>
        <begin position="93"/>
        <end position="116"/>
    </location>
</feature>
<evidence type="ECO:0000256" key="4">
    <source>
        <dbReference type="ARBA" id="ARBA00022692"/>
    </source>
</evidence>
<dbReference type="GO" id="GO:0043190">
    <property type="term" value="C:ATP-binding cassette (ABC) transporter complex"/>
    <property type="evidence" value="ECO:0007669"/>
    <property type="project" value="TreeGrafter"/>
</dbReference>
<feature type="transmembrane region" description="Helical" evidence="7">
    <location>
        <begin position="43"/>
        <end position="62"/>
    </location>
</feature>
<feature type="transmembrane region" description="Helical" evidence="7">
    <location>
        <begin position="250"/>
        <end position="269"/>
    </location>
</feature>
<evidence type="ECO:0000256" key="6">
    <source>
        <dbReference type="ARBA" id="ARBA00023136"/>
    </source>
</evidence>
<keyword evidence="10" id="KW-1185">Reference proteome</keyword>
<feature type="transmembrane region" description="Helical" evidence="7">
    <location>
        <begin position="208"/>
        <end position="229"/>
    </location>
</feature>
<dbReference type="AlphaFoldDB" id="A0A0G3EMQ1"/>
<name>A0A0G3EMQ1_9BACT</name>
<accession>A0A0G3EMQ1</accession>
<evidence type="ECO:0000256" key="1">
    <source>
        <dbReference type="ARBA" id="ARBA00004651"/>
    </source>
</evidence>
<dbReference type="SUPFAM" id="SSF161098">
    <property type="entry name" value="MetI-like"/>
    <property type="match status" value="1"/>
</dbReference>
<evidence type="ECO:0000313" key="10">
    <source>
        <dbReference type="Proteomes" id="UP000035268"/>
    </source>
</evidence>
<feature type="transmembrane region" description="Helical" evidence="7">
    <location>
        <begin position="69"/>
        <end position="87"/>
    </location>
</feature>
<feature type="transmembrane region" description="Helical" evidence="7">
    <location>
        <begin position="137"/>
        <end position="163"/>
    </location>
</feature>
<dbReference type="GO" id="GO:0031460">
    <property type="term" value="P:glycine betaine transport"/>
    <property type="evidence" value="ECO:0007669"/>
    <property type="project" value="UniProtKB-ARBA"/>
</dbReference>
<evidence type="ECO:0000259" key="8">
    <source>
        <dbReference type="PROSITE" id="PS50928"/>
    </source>
</evidence>
<proteinExistence type="inferred from homology"/>
<dbReference type="GO" id="GO:0005275">
    <property type="term" value="F:amine transmembrane transporter activity"/>
    <property type="evidence" value="ECO:0007669"/>
    <property type="project" value="TreeGrafter"/>
</dbReference>
<dbReference type="GO" id="GO:0015226">
    <property type="term" value="F:carnitine transmembrane transporter activity"/>
    <property type="evidence" value="ECO:0007669"/>
    <property type="project" value="TreeGrafter"/>
</dbReference>
<keyword evidence="6 7" id="KW-0472">Membrane</keyword>
<dbReference type="PANTHER" id="PTHR47737">
    <property type="entry name" value="GLYCINE BETAINE/PROLINE BETAINE TRANSPORT SYSTEM PERMEASE PROTEIN PROW"/>
    <property type="match status" value="1"/>
</dbReference>
<feature type="domain" description="ABC transmembrane type-1" evidence="8">
    <location>
        <begin position="89"/>
        <end position="268"/>
    </location>
</feature>
<dbReference type="InterPro" id="IPR000515">
    <property type="entry name" value="MetI-like"/>
</dbReference>
<dbReference type="EMBL" id="CP010904">
    <property type="protein sequence ID" value="AKJ65384.1"/>
    <property type="molecule type" value="Genomic_DNA"/>
</dbReference>
<reference evidence="10" key="1">
    <citation type="submission" date="2015-02" db="EMBL/GenBank/DDBJ databases">
        <title>Description and complete genome sequence of the first cultured representative of the subdivision 5 of the Verrucomicrobia phylum.</title>
        <authorList>
            <person name="Spring S."/>
            <person name="Bunk B."/>
            <person name="Sproer C."/>
            <person name="Klenk H.-P."/>
        </authorList>
    </citation>
    <scope>NUCLEOTIDE SEQUENCE [LARGE SCALE GENOMIC DNA]</scope>
    <source>
        <strain evidence="10">L21-Fru-AB</strain>
    </source>
</reference>
<dbReference type="OrthoDB" id="9801163at2"/>
<evidence type="ECO:0000256" key="3">
    <source>
        <dbReference type="ARBA" id="ARBA00022475"/>
    </source>
</evidence>
<evidence type="ECO:0000256" key="5">
    <source>
        <dbReference type="ARBA" id="ARBA00022989"/>
    </source>
</evidence>
<dbReference type="PROSITE" id="PS50928">
    <property type="entry name" value="ABC_TM1"/>
    <property type="match status" value="1"/>
</dbReference>
<reference evidence="9 10" key="2">
    <citation type="journal article" date="2016" name="ISME J.">
        <title>Characterization of the first cultured representative of Verrucomicrobia subdivision 5 indicates the proposal of a novel phylum.</title>
        <authorList>
            <person name="Spring S."/>
            <person name="Bunk B."/>
            <person name="Sproer C."/>
            <person name="Schumann P."/>
            <person name="Rohde M."/>
            <person name="Tindall B.J."/>
            <person name="Klenk H.P."/>
        </authorList>
    </citation>
    <scope>NUCLEOTIDE SEQUENCE [LARGE SCALE GENOMIC DNA]</scope>
    <source>
        <strain evidence="9 10">L21-Fru-AB</strain>
    </source>
</reference>
<dbReference type="KEGG" id="vbl:L21SP4_02156"/>
<keyword evidence="2 7" id="KW-0813">Transport</keyword>
<evidence type="ECO:0000256" key="7">
    <source>
        <dbReference type="RuleBase" id="RU363032"/>
    </source>
</evidence>
<keyword evidence="4 7" id="KW-0812">Transmembrane</keyword>